<dbReference type="PANTHER" id="PTHR35936">
    <property type="entry name" value="MEMBRANE-BOUND LYTIC MUREIN TRANSGLYCOSYLASE F"/>
    <property type="match status" value="1"/>
</dbReference>
<reference evidence="2 3" key="1">
    <citation type="submission" date="2019-08" db="EMBL/GenBank/DDBJ databases">
        <authorList>
            <person name="Luo N."/>
        </authorList>
    </citation>
    <scope>NUCLEOTIDE SEQUENCE [LARGE SCALE GENOMIC DNA]</scope>
    <source>
        <strain evidence="2 3">NCIMB 9442</strain>
    </source>
</reference>
<dbReference type="Proteomes" id="UP001194469">
    <property type="component" value="Unassembled WGS sequence"/>
</dbReference>
<dbReference type="Gene3D" id="3.40.190.10">
    <property type="entry name" value="Periplasmic binding protein-like II"/>
    <property type="match status" value="2"/>
</dbReference>
<evidence type="ECO:0000256" key="1">
    <source>
        <dbReference type="SAM" id="SignalP"/>
    </source>
</evidence>
<proteinExistence type="predicted"/>
<comment type="caution">
    <text evidence="2">The sequence shown here is derived from an EMBL/GenBank/DDBJ whole genome shotgun (WGS) entry which is preliminary data.</text>
</comment>
<dbReference type="EMBL" id="VRYY01000367">
    <property type="protein sequence ID" value="MBG3877767.1"/>
    <property type="molecule type" value="Genomic_DNA"/>
</dbReference>
<dbReference type="PANTHER" id="PTHR35936:SF19">
    <property type="entry name" value="AMINO-ACID-BINDING PROTEIN YXEM-RELATED"/>
    <property type="match status" value="1"/>
</dbReference>
<evidence type="ECO:0000313" key="3">
    <source>
        <dbReference type="Proteomes" id="UP001194469"/>
    </source>
</evidence>
<sequence length="283" mass="30785">MALHRVRPPARARSFCACLRPLGILLLVLAACAAPLCAAHAATSAPQLREITVYVYHRPPFFTATPDSQGGPLVEMTLLALERAGLKPRLVTSTFTEILASFRADAPFACTPGVYRTPERETFARFIGPLYVPLPPVIVVRRADAGLAASARSLDSLLAGGLRVVLGDGYWYGDWLARALERTGTSPTRTREENAQMLRSIVNGAHDISFMSHEEAGHLLRTHPDLGASLTLRPVPGNPDGESRFLMLAKGVDAATAGRIDAALRELAETPRYRELVRSLRRE</sequence>
<accession>A0ABS0J6K5</accession>
<feature type="signal peptide" evidence="1">
    <location>
        <begin position="1"/>
        <end position="33"/>
    </location>
</feature>
<gene>
    <name evidence="2" type="ORF">FVW20_12280</name>
</gene>
<feature type="chain" id="PRO_5045918653" evidence="1">
    <location>
        <begin position="34"/>
        <end position="283"/>
    </location>
</feature>
<protein>
    <submittedName>
        <fullName evidence="2">Amino acid ABC transporter substrate-binding protein</fullName>
    </submittedName>
</protein>
<dbReference type="PROSITE" id="PS51257">
    <property type="entry name" value="PROKAR_LIPOPROTEIN"/>
    <property type="match status" value="1"/>
</dbReference>
<keyword evidence="3" id="KW-1185">Reference proteome</keyword>
<name>A0ABS0J6K5_9BACT</name>
<dbReference type="SUPFAM" id="SSF53850">
    <property type="entry name" value="Periplasmic binding protein-like II"/>
    <property type="match status" value="1"/>
</dbReference>
<dbReference type="RefSeq" id="WP_196609841.1">
    <property type="nucleotide sequence ID" value="NZ_VRYY01000367.1"/>
</dbReference>
<organism evidence="2 3">
    <name type="scientific">Nitratidesulfovibrio oxamicus</name>
    <dbReference type="NCBI Taxonomy" id="32016"/>
    <lineage>
        <taxon>Bacteria</taxon>
        <taxon>Pseudomonadati</taxon>
        <taxon>Thermodesulfobacteriota</taxon>
        <taxon>Desulfovibrionia</taxon>
        <taxon>Desulfovibrionales</taxon>
        <taxon>Desulfovibrionaceae</taxon>
        <taxon>Nitratidesulfovibrio</taxon>
    </lineage>
</organism>
<evidence type="ECO:0000313" key="2">
    <source>
        <dbReference type="EMBL" id="MBG3877767.1"/>
    </source>
</evidence>
<keyword evidence="1" id="KW-0732">Signal</keyword>